<evidence type="ECO:0000256" key="1">
    <source>
        <dbReference type="ARBA" id="ARBA00022729"/>
    </source>
</evidence>
<keyword evidence="1" id="KW-0732">Signal</keyword>
<evidence type="ECO:0000313" key="3">
    <source>
        <dbReference type="EMBL" id="SVC43225.1"/>
    </source>
</evidence>
<dbReference type="EMBL" id="UINC01090894">
    <property type="protein sequence ID" value="SVC43225.1"/>
    <property type="molecule type" value="Genomic_DNA"/>
</dbReference>
<organism evidence="3">
    <name type="scientific">marine metagenome</name>
    <dbReference type="NCBI Taxonomy" id="408172"/>
    <lineage>
        <taxon>unclassified sequences</taxon>
        <taxon>metagenomes</taxon>
        <taxon>ecological metagenomes</taxon>
    </lineage>
</organism>
<dbReference type="AlphaFoldDB" id="A0A382M5J2"/>
<feature type="non-terminal residue" evidence="3">
    <location>
        <position position="346"/>
    </location>
</feature>
<name>A0A382M5J2_9ZZZZ</name>
<dbReference type="InterPro" id="IPR028081">
    <property type="entry name" value="Leu-bd"/>
</dbReference>
<accession>A0A382M5J2</accession>
<evidence type="ECO:0000259" key="2">
    <source>
        <dbReference type="Pfam" id="PF13458"/>
    </source>
</evidence>
<proteinExistence type="predicted"/>
<feature type="domain" description="Leucine-binding protein" evidence="2">
    <location>
        <begin position="33"/>
        <end position="343"/>
    </location>
</feature>
<dbReference type="Pfam" id="PF13458">
    <property type="entry name" value="Peripla_BP_6"/>
    <property type="match status" value="1"/>
</dbReference>
<reference evidence="3" key="1">
    <citation type="submission" date="2018-05" db="EMBL/GenBank/DDBJ databases">
        <authorList>
            <person name="Lanie J.A."/>
            <person name="Ng W.-L."/>
            <person name="Kazmierczak K.M."/>
            <person name="Andrzejewski T.M."/>
            <person name="Davidsen T.M."/>
            <person name="Wayne K.J."/>
            <person name="Tettelin H."/>
            <person name="Glass J.I."/>
            <person name="Rusch D."/>
            <person name="Podicherti R."/>
            <person name="Tsui H.-C.T."/>
            <person name="Winkler M.E."/>
        </authorList>
    </citation>
    <scope>NUCLEOTIDE SEQUENCE</scope>
</reference>
<sequence>MKIQKTSNLLRPVFVTIIGLGILISATTAFAETIKIGVITDRVGNSAAWAKPVEEGVEMALKEINGSNGVLGKQIELLYESDQSKPDISATKARKLIDAGVVAILSISNSPSTQQAQTVTMKAKIPHMTPANSADYLTKKLKNNYFFQMGPLGSTQIRTLMAYNKKNNFKRVALVKDNSGLGTYLGKIFKQNLEKGGTSIVAEQTIEIGSTDAIPQLQKVRAAKPDAIYHSGIVVSSMATFFKAYHQLGMKQPILGSFNLSVPRYLEVIPGLLEGVTFIDAFDPDKKEAKAFINKYKKEYGKVPFALPAYGYDGLHVMVNAIRRAGSTDPDAIRAALAATKGYVGA</sequence>
<dbReference type="PANTHER" id="PTHR30483:SF6">
    <property type="entry name" value="PERIPLASMIC BINDING PROTEIN OF ABC TRANSPORTER FOR NATURAL AMINO ACIDS"/>
    <property type="match status" value="1"/>
</dbReference>
<dbReference type="SUPFAM" id="SSF53822">
    <property type="entry name" value="Periplasmic binding protein-like I"/>
    <property type="match status" value="1"/>
</dbReference>
<dbReference type="InterPro" id="IPR028082">
    <property type="entry name" value="Peripla_BP_I"/>
</dbReference>
<dbReference type="PANTHER" id="PTHR30483">
    <property type="entry name" value="LEUCINE-SPECIFIC-BINDING PROTEIN"/>
    <property type="match status" value="1"/>
</dbReference>
<gene>
    <name evidence="3" type="ORF">METZ01_LOCUS296079</name>
</gene>
<dbReference type="InterPro" id="IPR051010">
    <property type="entry name" value="BCAA_transport"/>
</dbReference>
<dbReference type="Gene3D" id="3.40.50.2300">
    <property type="match status" value="2"/>
</dbReference>
<protein>
    <recommendedName>
        <fullName evidence="2">Leucine-binding protein domain-containing protein</fullName>
    </recommendedName>
</protein>